<dbReference type="Proteomes" id="UP000289708">
    <property type="component" value="Unassembled WGS sequence"/>
</dbReference>
<dbReference type="OrthoDB" id="960912at2"/>
<feature type="transmembrane region" description="Helical" evidence="1">
    <location>
        <begin position="160"/>
        <end position="183"/>
    </location>
</feature>
<evidence type="ECO:0000256" key="1">
    <source>
        <dbReference type="SAM" id="Phobius"/>
    </source>
</evidence>
<name>A0A4Q0M4Q9_9HYPH</name>
<dbReference type="AlphaFoldDB" id="A0A4Q0M4Q9"/>
<evidence type="ECO:0000313" key="3">
    <source>
        <dbReference type="Proteomes" id="UP000289708"/>
    </source>
</evidence>
<organism evidence="2 3">
    <name type="scientific">Hansschlegelia zhihuaiae</name>
    <dbReference type="NCBI Taxonomy" id="405005"/>
    <lineage>
        <taxon>Bacteria</taxon>
        <taxon>Pseudomonadati</taxon>
        <taxon>Pseudomonadota</taxon>
        <taxon>Alphaproteobacteria</taxon>
        <taxon>Hyphomicrobiales</taxon>
        <taxon>Methylopilaceae</taxon>
        <taxon>Hansschlegelia</taxon>
    </lineage>
</organism>
<reference evidence="2 3" key="1">
    <citation type="submission" date="2018-12" db="EMBL/GenBank/DDBJ databases">
        <title>bacterium Hansschlegelia zhihuaiae S113.</title>
        <authorList>
            <person name="He J."/>
        </authorList>
    </citation>
    <scope>NUCLEOTIDE SEQUENCE [LARGE SCALE GENOMIC DNA]</scope>
    <source>
        <strain evidence="2 3">S 113</strain>
    </source>
</reference>
<feature type="transmembrane region" description="Helical" evidence="1">
    <location>
        <begin position="129"/>
        <end position="148"/>
    </location>
</feature>
<evidence type="ECO:0000313" key="2">
    <source>
        <dbReference type="EMBL" id="RXF67960.1"/>
    </source>
</evidence>
<keyword evidence="1" id="KW-1133">Transmembrane helix</keyword>
<keyword evidence="1" id="KW-0812">Transmembrane</keyword>
<protein>
    <submittedName>
        <fullName evidence="2">DUF308 domain-containing protein</fullName>
    </submittedName>
</protein>
<dbReference type="InterPro" id="IPR005325">
    <property type="entry name" value="DUF308_memb"/>
</dbReference>
<keyword evidence="1" id="KW-0472">Membrane</keyword>
<dbReference type="RefSeq" id="WP_128779369.1">
    <property type="nucleotide sequence ID" value="NZ_RYFI01000029.1"/>
</dbReference>
<comment type="caution">
    <text evidence="2">The sequence shown here is derived from an EMBL/GenBank/DDBJ whole genome shotgun (WGS) entry which is preliminary data.</text>
</comment>
<sequence>MNIVQQSDRIAVRWLSSYYFTRAAVSIGWIVAALTIGKSMPPVAAILLVAYPAWDAVANLLDARRNGGLTANPSQAVNAAVSAVTAIAVAFALGWGLHAVLAAFGLWAILSGLSQLVTGLRRWNAGAQWAMVLSGAQSALAGAFFFKLAAGETSPGITDIAPYAAFGAFYFLVSAVWLTVALARKPSSERTA</sequence>
<keyword evidence="3" id="KW-1185">Reference proteome</keyword>
<feature type="transmembrane region" description="Helical" evidence="1">
    <location>
        <begin position="99"/>
        <end position="117"/>
    </location>
</feature>
<dbReference type="EMBL" id="RYFI01000029">
    <property type="protein sequence ID" value="RXF67960.1"/>
    <property type="molecule type" value="Genomic_DNA"/>
</dbReference>
<gene>
    <name evidence="2" type="ORF">EK403_20615</name>
</gene>
<proteinExistence type="predicted"/>
<dbReference type="Pfam" id="PF03729">
    <property type="entry name" value="DUF308"/>
    <property type="match status" value="1"/>
</dbReference>
<accession>A0A4Q0M4Q9</accession>